<keyword evidence="7 8" id="KW-0539">Nucleus</keyword>
<dbReference type="SUPFAM" id="SSF46689">
    <property type="entry name" value="Homeodomain-like"/>
    <property type="match status" value="1"/>
</dbReference>
<evidence type="ECO:0000256" key="8">
    <source>
        <dbReference type="PROSITE-ProRule" id="PRU00108"/>
    </source>
</evidence>
<dbReference type="Gene3D" id="1.10.10.60">
    <property type="entry name" value="Homeodomain-like"/>
    <property type="match status" value="1"/>
</dbReference>
<dbReference type="InterPro" id="IPR009057">
    <property type="entry name" value="Homeodomain-like_sf"/>
</dbReference>
<evidence type="ECO:0000256" key="2">
    <source>
        <dbReference type="ARBA" id="ARBA00022473"/>
    </source>
</evidence>
<dbReference type="AlphaFoldDB" id="A0A8C1YRJ1"/>
<dbReference type="InterPro" id="IPR001827">
    <property type="entry name" value="Homeobox_Antennapedia_CS"/>
</dbReference>
<name>A0A8C1YRJ1_CYPCA</name>
<dbReference type="PROSITE" id="PS50071">
    <property type="entry name" value="HOMEOBOX_2"/>
    <property type="match status" value="1"/>
</dbReference>
<feature type="DNA-binding region" description="Homeobox" evidence="8">
    <location>
        <begin position="115"/>
        <end position="138"/>
    </location>
</feature>
<evidence type="ECO:0000256" key="9">
    <source>
        <dbReference type="RuleBase" id="RU000682"/>
    </source>
</evidence>
<proteinExistence type="predicted"/>
<dbReference type="Pfam" id="PF00046">
    <property type="entry name" value="Homeodomain"/>
    <property type="match status" value="1"/>
</dbReference>
<evidence type="ECO:0000256" key="1">
    <source>
        <dbReference type="ARBA" id="ARBA00004123"/>
    </source>
</evidence>
<dbReference type="GO" id="GO:0005634">
    <property type="term" value="C:nucleus"/>
    <property type="evidence" value="ECO:0007669"/>
    <property type="project" value="UniProtKB-SubCell"/>
</dbReference>
<comment type="subcellular location">
    <subcellularLocation>
        <location evidence="1 8 9">Nucleus</location>
    </subcellularLocation>
</comment>
<evidence type="ECO:0000256" key="7">
    <source>
        <dbReference type="ARBA" id="ARBA00023242"/>
    </source>
</evidence>
<protein>
    <recommendedName>
        <fullName evidence="10">Homeobox domain-containing protein</fullName>
    </recommendedName>
</protein>
<organism evidence="11 12">
    <name type="scientific">Cyprinus carpio</name>
    <name type="common">Common carp</name>
    <dbReference type="NCBI Taxonomy" id="7962"/>
    <lineage>
        <taxon>Eukaryota</taxon>
        <taxon>Metazoa</taxon>
        <taxon>Chordata</taxon>
        <taxon>Craniata</taxon>
        <taxon>Vertebrata</taxon>
        <taxon>Euteleostomi</taxon>
        <taxon>Actinopterygii</taxon>
        <taxon>Neopterygii</taxon>
        <taxon>Teleostei</taxon>
        <taxon>Ostariophysi</taxon>
        <taxon>Cypriniformes</taxon>
        <taxon>Cyprinidae</taxon>
        <taxon>Cyprininae</taxon>
        <taxon>Cyprinus</taxon>
    </lineage>
</organism>
<dbReference type="PROSITE" id="PS00032">
    <property type="entry name" value="ANTENNAPEDIA"/>
    <property type="match status" value="1"/>
</dbReference>
<evidence type="ECO:0000313" key="12">
    <source>
        <dbReference type="Proteomes" id="UP000694700"/>
    </source>
</evidence>
<evidence type="ECO:0000256" key="4">
    <source>
        <dbReference type="ARBA" id="ARBA00023125"/>
    </source>
</evidence>
<dbReference type="Proteomes" id="UP000694700">
    <property type="component" value="Unplaced"/>
</dbReference>
<reference evidence="11" key="1">
    <citation type="submission" date="2025-08" db="UniProtKB">
        <authorList>
            <consortium name="Ensembl"/>
        </authorList>
    </citation>
    <scope>IDENTIFICATION</scope>
</reference>
<sequence>MNYDRPSLAECLTCFPPVDDLFQKSSIKSSALTNPHPLILPPFEHTIPSLSFWTQSRLAGPRHSLDEGSPLHANSLTPEYPWMREKKTKINCPLIQTSALTPTARVIYFSPKAALLDLTERQVKVWFQNRRMKHIRQTQIKDIQGELSKTTVGVDNGAQSDEDASICGPSLGRLRVVDRESNSFQNDLSTVFGQSCNDNDMQTFEMFSNSFMQRILKYVSSQSPTALGKGTIICNINRCAIPDNCGSPLVKDMSVQDLNFFSTDSCLSDAASPAPYTSLEIPDNVSTDFYFFKDSLTTADLQNANC</sequence>
<keyword evidence="6" id="KW-0804">Transcription</keyword>
<evidence type="ECO:0000256" key="5">
    <source>
        <dbReference type="ARBA" id="ARBA00023155"/>
    </source>
</evidence>
<dbReference type="PANTHER" id="PTHR45664:SF2">
    <property type="entry name" value="HOMEOTIC PROTEIN PROBOSCIPEDIA"/>
    <property type="match status" value="1"/>
</dbReference>
<dbReference type="SMART" id="SM00389">
    <property type="entry name" value="HOX"/>
    <property type="match status" value="1"/>
</dbReference>
<keyword evidence="4 8" id="KW-0238">DNA-binding</keyword>
<dbReference type="CDD" id="cd00086">
    <property type="entry name" value="homeodomain"/>
    <property type="match status" value="1"/>
</dbReference>
<dbReference type="Ensembl" id="ENSCCRT00015026128.1">
    <property type="protein sequence ID" value="ENSCCRP00015025222.1"/>
    <property type="gene ID" value="ENSCCRG00015010702.1"/>
</dbReference>
<evidence type="ECO:0000313" key="11">
    <source>
        <dbReference type="Ensembl" id="ENSCCRP00015025222.1"/>
    </source>
</evidence>
<dbReference type="InterPro" id="IPR001356">
    <property type="entry name" value="HD"/>
</dbReference>
<evidence type="ECO:0000259" key="10">
    <source>
        <dbReference type="PROSITE" id="PS50071"/>
    </source>
</evidence>
<dbReference type="GO" id="GO:0000978">
    <property type="term" value="F:RNA polymerase II cis-regulatory region sequence-specific DNA binding"/>
    <property type="evidence" value="ECO:0007669"/>
    <property type="project" value="TreeGrafter"/>
</dbReference>
<accession>A0A8C1YRJ1</accession>
<dbReference type="PANTHER" id="PTHR45664">
    <property type="entry name" value="PROTEIN ZERKNUELLT 1-RELATED"/>
    <property type="match status" value="1"/>
</dbReference>
<feature type="domain" description="Homeobox" evidence="10">
    <location>
        <begin position="113"/>
        <end position="137"/>
    </location>
</feature>
<keyword evidence="5 8" id="KW-0371">Homeobox</keyword>
<keyword evidence="3" id="KW-0805">Transcription regulation</keyword>
<dbReference type="GO" id="GO:0000981">
    <property type="term" value="F:DNA-binding transcription factor activity, RNA polymerase II-specific"/>
    <property type="evidence" value="ECO:0007669"/>
    <property type="project" value="TreeGrafter"/>
</dbReference>
<evidence type="ECO:0000256" key="3">
    <source>
        <dbReference type="ARBA" id="ARBA00023015"/>
    </source>
</evidence>
<keyword evidence="2" id="KW-0217">Developmental protein</keyword>
<evidence type="ECO:0000256" key="6">
    <source>
        <dbReference type="ARBA" id="ARBA00023163"/>
    </source>
</evidence>